<dbReference type="PANTHER" id="PTHR22617">
    <property type="entry name" value="CHEMOTAXIS SENSOR HISTIDINE KINASE-RELATED"/>
    <property type="match status" value="1"/>
</dbReference>
<proteinExistence type="predicted"/>
<dbReference type="CDD" id="cd00732">
    <property type="entry name" value="CheW"/>
    <property type="match status" value="1"/>
</dbReference>
<dbReference type="Gene3D" id="2.40.50.180">
    <property type="entry name" value="CheA-289, Domain 4"/>
    <property type="match status" value="1"/>
</dbReference>
<dbReference type="GO" id="GO:0006935">
    <property type="term" value="P:chemotaxis"/>
    <property type="evidence" value="ECO:0007669"/>
    <property type="project" value="InterPro"/>
</dbReference>
<reference evidence="4" key="1">
    <citation type="submission" date="2020-06" db="EMBL/GenBank/DDBJ databases">
        <title>Draft genomic sequecing of Geomonas sp. Red745.</title>
        <authorList>
            <person name="Itoh H."/>
            <person name="Xu Z.X."/>
            <person name="Ushijima N."/>
            <person name="Masuda Y."/>
            <person name="Shiratori Y."/>
            <person name="Senoo K."/>
        </authorList>
    </citation>
    <scope>NUCLEOTIDE SEQUENCE [LARGE SCALE GENOMIC DNA]</scope>
    <source>
        <strain evidence="4">Red745</strain>
    </source>
</reference>
<evidence type="ECO:0000313" key="4">
    <source>
        <dbReference type="Proteomes" id="UP000587586"/>
    </source>
</evidence>
<feature type="region of interest" description="Disordered" evidence="1">
    <location>
        <begin position="45"/>
        <end position="68"/>
    </location>
</feature>
<evidence type="ECO:0000259" key="2">
    <source>
        <dbReference type="PROSITE" id="PS50851"/>
    </source>
</evidence>
<feature type="compositionally biased region" description="Low complexity" evidence="1">
    <location>
        <begin position="11"/>
        <end position="21"/>
    </location>
</feature>
<dbReference type="InterPro" id="IPR039315">
    <property type="entry name" value="CheW"/>
</dbReference>
<dbReference type="RefSeq" id="WP_183360973.1">
    <property type="nucleotide sequence ID" value="NZ_BLXZ01000003.1"/>
</dbReference>
<dbReference type="GO" id="GO:0005829">
    <property type="term" value="C:cytosol"/>
    <property type="evidence" value="ECO:0007669"/>
    <property type="project" value="TreeGrafter"/>
</dbReference>
<organism evidence="3 4">
    <name type="scientific">Geomonas limicola</name>
    <dbReference type="NCBI Taxonomy" id="2740186"/>
    <lineage>
        <taxon>Bacteria</taxon>
        <taxon>Pseudomonadati</taxon>
        <taxon>Thermodesulfobacteriota</taxon>
        <taxon>Desulfuromonadia</taxon>
        <taxon>Geobacterales</taxon>
        <taxon>Geobacteraceae</taxon>
        <taxon>Geomonas</taxon>
    </lineage>
</organism>
<dbReference type="Proteomes" id="UP000587586">
    <property type="component" value="Unassembled WGS sequence"/>
</dbReference>
<evidence type="ECO:0000256" key="1">
    <source>
        <dbReference type="SAM" id="MobiDB-lite"/>
    </source>
</evidence>
<feature type="region of interest" description="Disordered" evidence="1">
    <location>
        <begin position="1"/>
        <end position="23"/>
    </location>
</feature>
<dbReference type="Pfam" id="PF01584">
    <property type="entry name" value="CheW"/>
    <property type="match status" value="1"/>
</dbReference>
<accession>A0A6V8NA96</accession>
<dbReference type="InterPro" id="IPR002545">
    <property type="entry name" value="CheW-lke_dom"/>
</dbReference>
<dbReference type="Gene3D" id="2.30.30.40">
    <property type="entry name" value="SH3 Domains"/>
    <property type="match status" value="1"/>
</dbReference>
<protein>
    <recommendedName>
        <fullName evidence="2">CheW-like domain-containing protein</fullName>
    </recommendedName>
</protein>
<dbReference type="InterPro" id="IPR036061">
    <property type="entry name" value="CheW-like_dom_sf"/>
</dbReference>
<keyword evidence="4" id="KW-1185">Reference proteome</keyword>
<dbReference type="PANTHER" id="PTHR22617:SF23">
    <property type="entry name" value="CHEMOTAXIS PROTEIN CHEW"/>
    <property type="match status" value="1"/>
</dbReference>
<dbReference type="PROSITE" id="PS50851">
    <property type="entry name" value="CHEW"/>
    <property type="match status" value="1"/>
</dbReference>
<name>A0A6V8NA96_9BACT</name>
<sequence length="323" mass="35378">MNLADIRRKAQAAAAQSQPAPREGAVGLEALWQAVAGSPLDPALESIPAAPVQPPAFEEDFPEPPVWQAPPEWELHRAEPEQEPVAEPLLSPPAPELEPVRPALAPVAEEAELLDDLGAPEEWQEPVTLSYPGLSYPELPQQLSPAEEAPEPVGFDPAALILKGRETAQEEDEFLENEVAEETLELLCFKVASEEYAISIMDIKEIIKPREVTEVPRVPEFVRGILSLRGIIIPIFDMRLRLGLPAGEHSERERIIVVKRLGGFCGILVDQVVQVVRIAEESVEAAPVVLEGIDRDFVQGIGRVSGRMLILLDMEKVLDVGLL</sequence>
<dbReference type="AlphaFoldDB" id="A0A6V8NA96"/>
<dbReference type="GO" id="GO:0007165">
    <property type="term" value="P:signal transduction"/>
    <property type="evidence" value="ECO:0007669"/>
    <property type="project" value="InterPro"/>
</dbReference>
<evidence type="ECO:0000313" key="3">
    <source>
        <dbReference type="EMBL" id="GFO68453.1"/>
    </source>
</evidence>
<dbReference type="SUPFAM" id="SSF50341">
    <property type="entry name" value="CheW-like"/>
    <property type="match status" value="1"/>
</dbReference>
<dbReference type="SMART" id="SM00260">
    <property type="entry name" value="CheW"/>
    <property type="match status" value="1"/>
</dbReference>
<comment type="caution">
    <text evidence="3">The sequence shown here is derived from an EMBL/GenBank/DDBJ whole genome shotgun (WGS) entry which is preliminary data.</text>
</comment>
<dbReference type="EMBL" id="BLXZ01000003">
    <property type="protein sequence ID" value="GFO68453.1"/>
    <property type="molecule type" value="Genomic_DNA"/>
</dbReference>
<feature type="domain" description="CheW-like" evidence="2">
    <location>
        <begin position="183"/>
        <end position="323"/>
    </location>
</feature>
<gene>
    <name evidence="3" type="ORF">GMLC_20320</name>
</gene>